<dbReference type="Proteomes" id="UP000215199">
    <property type="component" value="Unassembled WGS sequence"/>
</dbReference>
<dbReference type="InterPro" id="IPR025110">
    <property type="entry name" value="AMP-bd_C"/>
</dbReference>
<gene>
    <name evidence="6" type="ORF">CF165_48145</name>
</gene>
<dbReference type="PROSITE" id="PS00455">
    <property type="entry name" value="AMP_BINDING"/>
    <property type="match status" value="1"/>
</dbReference>
<dbReference type="InterPro" id="IPR009081">
    <property type="entry name" value="PP-bd_ACP"/>
</dbReference>
<keyword evidence="7" id="KW-1185">Reference proteome</keyword>
<dbReference type="CDD" id="cd05930">
    <property type="entry name" value="A_NRPS"/>
    <property type="match status" value="1"/>
</dbReference>
<comment type="cofactor">
    <cofactor evidence="1">
        <name>pantetheine 4'-phosphate</name>
        <dbReference type="ChEBI" id="CHEBI:47942"/>
    </cofactor>
</comment>
<keyword evidence="3" id="KW-0597">Phosphoprotein</keyword>
<accession>A0A229SKU9</accession>
<dbReference type="Pfam" id="PF00501">
    <property type="entry name" value="AMP-binding"/>
    <property type="match status" value="1"/>
</dbReference>
<dbReference type="Pfam" id="PF00550">
    <property type="entry name" value="PP-binding"/>
    <property type="match status" value="1"/>
</dbReference>
<dbReference type="GO" id="GO:0003824">
    <property type="term" value="F:catalytic activity"/>
    <property type="evidence" value="ECO:0007669"/>
    <property type="project" value="InterPro"/>
</dbReference>
<dbReference type="InterPro" id="IPR001242">
    <property type="entry name" value="Condensation_dom"/>
</dbReference>
<dbReference type="PANTHER" id="PTHR45527">
    <property type="entry name" value="NONRIBOSOMAL PEPTIDE SYNTHETASE"/>
    <property type="match status" value="1"/>
</dbReference>
<dbReference type="InterPro" id="IPR020845">
    <property type="entry name" value="AMP-binding_CS"/>
</dbReference>
<dbReference type="SUPFAM" id="SSF52777">
    <property type="entry name" value="CoA-dependent acyltransferases"/>
    <property type="match status" value="2"/>
</dbReference>
<evidence type="ECO:0000313" key="6">
    <source>
        <dbReference type="EMBL" id="OXM59354.1"/>
    </source>
</evidence>
<organism evidence="6 7">
    <name type="scientific">Amycolatopsis vastitatis</name>
    <dbReference type="NCBI Taxonomy" id="1905142"/>
    <lineage>
        <taxon>Bacteria</taxon>
        <taxon>Bacillati</taxon>
        <taxon>Actinomycetota</taxon>
        <taxon>Actinomycetes</taxon>
        <taxon>Pseudonocardiales</taxon>
        <taxon>Pseudonocardiaceae</taxon>
        <taxon>Amycolatopsis</taxon>
    </lineage>
</organism>
<sequence length="1034" mass="112081">MSRLRDDVSPATLAEAIICQAGRTPDRVAVVAGDRSLTYTQLAHDSTTVAMAIGHRSPRSGAPVAVVIGRQLPAISGIVGSMIAGRPFMPIDPTDPPHRIERVVKNAEAELALVTTQTSARVPEDLRLNIDDLTPGSSAVPLRLRAHPDSGDIAYIIHTSGSTGQPKAVAVPHRALTGFAAAQHELVRSLDLLGPPAVALNASLAFDASLQGLVLLARGATLHLLPDRIRLDGPRLRSYLRNHRIDLIDFTPSHLREMLSDLSGVGHGTRKLRILLGGESIDPDLWDRLRADPTLQVVNVYGVTEAACNNLQAPVSESRTPSNGRPLTHCHVRVLGERLEQVPDDVVGELCIGGDGLALGYLSEPGLTAERFIADPYSDRAGARLFRTGDRARRVGSRIEVLGRTDNQIKYLGHRIEVEEIEAVLRRHHLVTDALVRVEDRRGAQLLVGYVSAPHPLDRKELRDFLLDEVPHYMVPAELTRAAHLPRTRQGKIDRAAAIEPAAAEPGRQAFGSRPSPATLDRLGRLWRQVLPDLSPDDTALDFFQLGGDSFLGTDLVTRIADEFAVPLDYADLVQAPTLDELAGLVESRSPGLPTTADTAVAAGRRLPLSATQQEMLHHEAIAGVDGLYNLAVLTEFSVPVRVEALRIGLDSLTRRYPALSSSVGDVGGRPHLVPRHQEAFPFGTLPAASSGAEPLIRDLARTPFDLARGPLCRAYGFTAEGVVTRLLLVFHHALCDGLSVDVLLESLRTALTTPPERTGRREGNEPAPAPAVGTGPAGRVAADVAAHSDRLYRAPQLSTPAPVMRRRKRQNFAGGMYSFAVPGRVSEAVDAYRLTRGLTAFQVMLAGFYVAMSVWTSNDDLVIGAPYANRKSTEEMQAVGCYVNMVPLRLSLSGSDTFEEICRRTVTVVAFGHRHVTAPLSEITRALQLPRSGSHSPLFQVTFSVQREIGHPSHDVGATGGATVFRSVRVVDNHLSKYDLITTFYVSEGHMRGEVTYQTDLFDRADVTAMSHEYLELLPALLADPKKPIQELL</sequence>
<dbReference type="AlphaFoldDB" id="A0A229SKU9"/>
<protein>
    <recommendedName>
        <fullName evidence="5">Carrier domain-containing protein</fullName>
    </recommendedName>
</protein>
<evidence type="ECO:0000256" key="1">
    <source>
        <dbReference type="ARBA" id="ARBA00001957"/>
    </source>
</evidence>
<dbReference type="InterPro" id="IPR000873">
    <property type="entry name" value="AMP-dep_synth/lig_dom"/>
</dbReference>
<name>A0A229SKU9_9PSEU</name>
<dbReference type="Pfam" id="PF00668">
    <property type="entry name" value="Condensation"/>
    <property type="match status" value="2"/>
</dbReference>
<dbReference type="Gene3D" id="1.10.1200.10">
    <property type="entry name" value="ACP-like"/>
    <property type="match status" value="1"/>
</dbReference>
<evidence type="ECO:0000259" key="5">
    <source>
        <dbReference type="PROSITE" id="PS50075"/>
    </source>
</evidence>
<dbReference type="GO" id="GO:0044550">
    <property type="term" value="P:secondary metabolite biosynthetic process"/>
    <property type="evidence" value="ECO:0007669"/>
    <property type="project" value="TreeGrafter"/>
</dbReference>
<feature type="region of interest" description="Disordered" evidence="4">
    <location>
        <begin position="754"/>
        <end position="779"/>
    </location>
</feature>
<feature type="domain" description="Carrier" evidence="5">
    <location>
        <begin position="514"/>
        <end position="590"/>
    </location>
</feature>
<dbReference type="Pfam" id="PF13193">
    <property type="entry name" value="AMP-binding_C"/>
    <property type="match status" value="1"/>
</dbReference>
<dbReference type="EMBL" id="NMUL01000085">
    <property type="protein sequence ID" value="OXM59354.1"/>
    <property type="molecule type" value="Genomic_DNA"/>
</dbReference>
<dbReference type="InterPro" id="IPR042099">
    <property type="entry name" value="ANL_N_sf"/>
</dbReference>
<dbReference type="RefSeq" id="WP_093954306.1">
    <property type="nucleotide sequence ID" value="NZ_NMUL01000085.1"/>
</dbReference>
<dbReference type="GO" id="GO:0005829">
    <property type="term" value="C:cytosol"/>
    <property type="evidence" value="ECO:0007669"/>
    <property type="project" value="TreeGrafter"/>
</dbReference>
<evidence type="ECO:0000313" key="7">
    <source>
        <dbReference type="Proteomes" id="UP000215199"/>
    </source>
</evidence>
<reference evidence="7" key="1">
    <citation type="submission" date="2017-07" db="EMBL/GenBank/DDBJ databases">
        <title>Comparative genome mining reveals phylogenetic distribution patterns of secondary metabolites in Amycolatopsis.</title>
        <authorList>
            <person name="Adamek M."/>
            <person name="Alanjary M."/>
            <person name="Sales-Ortells H."/>
            <person name="Goodfellow M."/>
            <person name="Bull A.T."/>
            <person name="Kalinowski J."/>
            <person name="Ziemert N."/>
        </authorList>
    </citation>
    <scope>NUCLEOTIDE SEQUENCE [LARGE SCALE GENOMIC DNA]</scope>
    <source>
        <strain evidence="7">H5</strain>
    </source>
</reference>
<evidence type="ECO:0000256" key="4">
    <source>
        <dbReference type="SAM" id="MobiDB-lite"/>
    </source>
</evidence>
<dbReference type="Gene3D" id="3.30.300.30">
    <property type="match status" value="1"/>
</dbReference>
<dbReference type="GO" id="GO:0031177">
    <property type="term" value="F:phosphopantetheine binding"/>
    <property type="evidence" value="ECO:0007669"/>
    <property type="project" value="InterPro"/>
</dbReference>
<dbReference type="Gene3D" id="3.30.559.10">
    <property type="entry name" value="Chloramphenicol acetyltransferase-like domain"/>
    <property type="match status" value="1"/>
</dbReference>
<comment type="caution">
    <text evidence="6">The sequence shown here is derived from an EMBL/GenBank/DDBJ whole genome shotgun (WGS) entry which is preliminary data.</text>
</comment>
<dbReference type="PANTHER" id="PTHR45527:SF1">
    <property type="entry name" value="FATTY ACID SYNTHASE"/>
    <property type="match status" value="1"/>
</dbReference>
<dbReference type="SMART" id="SM00823">
    <property type="entry name" value="PKS_PP"/>
    <property type="match status" value="1"/>
</dbReference>
<dbReference type="SUPFAM" id="SSF56801">
    <property type="entry name" value="Acetyl-CoA synthetase-like"/>
    <property type="match status" value="1"/>
</dbReference>
<evidence type="ECO:0000256" key="3">
    <source>
        <dbReference type="ARBA" id="ARBA00022553"/>
    </source>
</evidence>
<proteinExistence type="predicted"/>
<dbReference type="Gene3D" id="3.30.559.30">
    <property type="entry name" value="Nonribosomal peptide synthetase, condensation domain"/>
    <property type="match status" value="1"/>
</dbReference>
<dbReference type="InterPro" id="IPR023213">
    <property type="entry name" value="CAT-like_dom_sf"/>
</dbReference>
<dbReference type="GO" id="GO:0043041">
    <property type="term" value="P:amino acid activation for nonribosomal peptide biosynthetic process"/>
    <property type="evidence" value="ECO:0007669"/>
    <property type="project" value="TreeGrafter"/>
</dbReference>
<dbReference type="Gene3D" id="3.40.50.12780">
    <property type="entry name" value="N-terminal domain of ligase-like"/>
    <property type="match status" value="1"/>
</dbReference>
<dbReference type="InterPro" id="IPR045851">
    <property type="entry name" value="AMP-bd_C_sf"/>
</dbReference>
<dbReference type="InterPro" id="IPR036736">
    <property type="entry name" value="ACP-like_sf"/>
</dbReference>
<dbReference type="PROSITE" id="PS50075">
    <property type="entry name" value="CARRIER"/>
    <property type="match status" value="1"/>
</dbReference>
<dbReference type="SUPFAM" id="SSF47336">
    <property type="entry name" value="ACP-like"/>
    <property type="match status" value="1"/>
</dbReference>
<evidence type="ECO:0000256" key="2">
    <source>
        <dbReference type="ARBA" id="ARBA00022450"/>
    </source>
</evidence>
<dbReference type="OrthoDB" id="2472181at2"/>
<keyword evidence="2" id="KW-0596">Phosphopantetheine</keyword>
<dbReference type="GO" id="GO:0008610">
    <property type="term" value="P:lipid biosynthetic process"/>
    <property type="evidence" value="ECO:0007669"/>
    <property type="project" value="UniProtKB-ARBA"/>
</dbReference>
<dbReference type="InterPro" id="IPR020806">
    <property type="entry name" value="PKS_PP-bd"/>
</dbReference>